<dbReference type="Gene3D" id="3.40.109.10">
    <property type="entry name" value="NADH Oxidase"/>
    <property type="match status" value="2"/>
</dbReference>
<evidence type="ECO:0008006" key="3">
    <source>
        <dbReference type="Google" id="ProtNLM"/>
    </source>
</evidence>
<sequence length="295" mass="32868">MWQAALGLGAATLGASRVRAAGTPAAAGARWSLLLDYARWSPSPHNIQPWRLRVLSDTEAELCYDPARLLRHTDPSSCFTIIGLAMFIESLRVAAAPLGYHLAAEHAPEAQLNYTATTPQLFATLRLTPGAQPAPNRELLKWRRTARHAYDGRPVATAVQQRLGQLAAQHGHQLCFSDDPAMVDFILDLNRQTLFADLDEPANRQELSQWIRTTDAQAEQQKDGLWNRCMGFSGRLMHNFFFHSERFRSPWKRAVLGKVYRHSMHGTTTTAWLQGPFATRADWGPAPLCNACGSK</sequence>
<name>A0ABP8PZZ4_9BACT</name>
<protein>
    <recommendedName>
        <fullName evidence="3">Tat pathway signal protein</fullName>
    </recommendedName>
</protein>
<dbReference type="SUPFAM" id="SSF55469">
    <property type="entry name" value="FMN-dependent nitroreductase-like"/>
    <property type="match status" value="1"/>
</dbReference>
<dbReference type="InterPro" id="IPR000415">
    <property type="entry name" value="Nitroreductase-like"/>
</dbReference>
<organism evidence="1 2">
    <name type="scientific">Hymenobacter ginsengisoli</name>
    <dbReference type="NCBI Taxonomy" id="1051626"/>
    <lineage>
        <taxon>Bacteria</taxon>
        <taxon>Pseudomonadati</taxon>
        <taxon>Bacteroidota</taxon>
        <taxon>Cytophagia</taxon>
        <taxon>Cytophagales</taxon>
        <taxon>Hymenobacteraceae</taxon>
        <taxon>Hymenobacter</taxon>
    </lineage>
</organism>
<comment type="caution">
    <text evidence="1">The sequence shown here is derived from an EMBL/GenBank/DDBJ whole genome shotgun (WGS) entry which is preliminary data.</text>
</comment>
<accession>A0ABP8PZZ4</accession>
<reference evidence="2" key="1">
    <citation type="journal article" date="2019" name="Int. J. Syst. Evol. Microbiol.">
        <title>The Global Catalogue of Microorganisms (GCM) 10K type strain sequencing project: providing services to taxonomists for standard genome sequencing and annotation.</title>
        <authorList>
            <consortium name="The Broad Institute Genomics Platform"/>
            <consortium name="The Broad Institute Genome Sequencing Center for Infectious Disease"/>
            <person name="Wu L."/>
            <person name="Ma J."/>
        </authorList>
    </citation>
    <scope>NUCLEOTIDE SEQUENCE [LARGE SCALE GENOMIC DNA]</scope>
    <source>
        <strain evidence="2">JCM 17841</strain>
    </source>
</reference>
<proteinExistence type="predicted"/>
<dbReference type="EMBL" id="BAABGQ010000003">
    <property type="protein sequence ID" value="GAA4494084.1"/>
    <property type="molecule type" value="Genomic_DNA"/>
</dbReference>
<dbReference type="Proteomes" id="UP001501243">
    <property type="component" value="Unassembled WGS sequence"/>
</dbReference>
<evidence type="ECO:0000313" key="2">
    <source>
        <dbReference type="Proteomes" id="UP001501243"/>
    </source>
</evidence>
<gene>
    <name evidence="1" type="ORF">GCM10023172_03660</name>
</gene>
<evidence type="ECO:0000313" key="1">
    <source>
        <dbReference type="EMBL" id="GAA4494084.1"/>
    </source>
</evidence>
<keyword evidence="2" id="KW-1185">Reference proteome</keyword>